<evidence type="ECO:0000313" key="1">
    <source>
        <dbReference type="EMBL" id="KAG9458943.1"/>
    </source>
</evidence>
<dbReference type="Proteomes" id="UP000825729">
    <property type="component" value="Unassembled WGS sequence"/>
</dbReference>
<protein>
    <submittedName>
        <fullName evidence="1">Uncharacterized protein</fullName>
    </submittedName>
</protein>
<keyword evidence="2" id="KW-1185">Reference proteome</keyword>
<comment type="caution">
    <text evidence="1">The sequence shown here is derived from an EMBL/GenBank/DDBJ whole genome shotgun (WGS) entry which is preliminary data.</text>
</comment>
<dbReference type="EMBL" id="JAINDJ010000002">
    <property type="protein sequence ID" value="KAG9458943.1"/>
    <property type="molecule type" value="Genomic_DNA"/>
</dbReference>
<reference evidence="1 2" key="1">
    <citation type="submission" date="2021-07" db="EMBL/GenBank/DDBJ databases">
        <title>The Aristolochia fimbriata genome: insights into angiosperm evolution, floral development and chemical biosynthesis.</title>
        <authorList>
            <person name="Jiao Y."/>
        </authorList>
    </citation>
    <scope>NUCLEOTIDE SEQUENCE [LARGE SCALE GENOMIC DNA]</scope>
    <source>
        <strain evidence="1">IBCAS-2021</strain>
        <tissue evidence="1">Leaf</tissue>
    </source>
</reference>
<dbReference type="AlphaFoldDB" id="A0AAV7FGX1"/>
<sequence>MVLLVYLAWTADPGSKRARRIWNGSNSWMVSSFMSCGMVEGGYNHEDGPCCSWMIIVARKNWLKCPNIVACIHCGD</sequence>
<evidence type="ECO:0000313" key="2">
    <source>
        <dbReference type="Proteomes" id="UP000825729"/>
    </source>
</evidence>
<organism evidence="1 2">
    <name type="scientific">Aristolochia fimbriata</name>
    <name type="common">White veined hardy Dutchman's pipe vine</name>
    <dbReference type="NCBI Taxonomy" id="158543"/>
    <lineage>
        <taxon>Eukaryota</taxon>
        <taxon>Viridiplantae</taxon>
        <taxon>Streptophyta</taxon>
        <taxon>Embryophyta</taxon>
        <taxon>Tracheophyta</taxon>
        <taxon>Spermatophyta</taxon>
        <taxon>Magnoliopsida</taxon>
        <taxon>Magnoliidae</taxon>
        <taxon>Piperales</taxon>
        <taxon>Aristolochiaceae</taxon>
        <taxon>Aristolochia</taxon>
    </lineage>
</organism>
<gene>
    <name evidence="1" type="ORF">H6P81_003451</name>
</gene>
<proteinExistence type="predicted"/>
<name>A0AAV7FGX1_ARIFI</name>
<accession>A0AAV7FGX1</accession>